<dbReference type="EMBL" id="KV426277">
    <property type="protein sequence ID" value="KZV83320.1"/>
    <property type="molecule type" value="Genomic_DNA"/>
</dbReference>
<comment type="subcellular location">
    <subcellularLocation>
        <location evidence="1 6">Mitochondrion matrix</location>
    </subcellularLocation>
</comment>
<gene>
    <name evidence="8" type="ORF">EXIGLDRAFT_604397</name>
    <name evidence="7" type="ORF">EXIGLDRAFT_625813</name>
</gene>
<proteinExistence type="inferred from homology"/>
<keyword evidence="9" id="KW-1185">Reference proteome</keyword>
<dbReference type="OrthoDB" id="278329at2759"/>
<evidence type="ECO:0000256" key="1">
    <source>
        <dbReference type="ARBA" id="ARBA00004305"/>
    </source>
</evidence>
<evidence type="ECO:0000313" key="8">
    <source>
        <dbReference type="EMBL" id="KZW00384.1"/>
    </source>
</evidence>
<keyword evidence="4 6" id="KW-0496">Mitochondrion</keyword>
<dbReference type="InterPro" id="IPR008381">
    <property type="entry name" value="SDHAF3/Sdh7"/>
</dbReference>
<evidence type="ECO:0000256" key="2">
    <source>
        <dbReference type="ARBA" id="ARBA00006020"/>
    </source>
</evidence>
<name>A0A165N8R2_EXIGL</name>
<dbReference type="CDD" id="cd20270">
    <property type="entry name" value="Complex1_LYR_SDHAF3_LYRM10"/>
    <property type="match status" value="1"/>
</dbReference>
<dbReference type="GO" id="GO:0005758">
    <property type="term" value="C:mitochondrial intermembrane space"/>
    <property type="evidence" value="ECO:0007669"/>
    <property type="project" value="TreeGrafter"/>
</dbReference>
<dbReference type="FunCoup" id="A0A165N8R2">
    <property type="interactions" value="77"/>
</dbReference>
<evidence type="ECO:0000256" key="4">
    <source>
        <dbReference type="ARBA" id="ARBA00023128"/>
    </source>
</evidence>
<feature type="non-terminal residue" evidence="8">
    <location>
        <position position="1"/>
    </location>
</feature>
<keyword evidence="3" id="KW-0809">Transit peptide</keyword>
<accession>A0A165N8R2</accession>
<dbReference type="AlphaFoldDB" id="A0A165N8R2"/>
<dbReference type="Proteomes" id="UP000077266">
    <property type="component" value="Unassembled WGS sequence"/>
</dbReference>
<dbReference type="GO" id="GO:0006105">
    <property type="term" value="P:succinate metabolic process"/>
    <property type="evidence" value="ECO:0007669"/>
    <property type="project" value="TreeGrafter"/>
</dbReference>
<evidence type="ECO:0000313" key="7">
    <source>
        <dbReference type="EMBL" id="KZV83320.1"/>
    </source>
</evidence>
<comment type="function">
    <text evidence="6">Plays an essential role in the assembly of succinate dehydrogenase (SDH), an enzyme complex (also referred to as respiratory complex II) that is a component of both the tricarboxylic acid (TCA) cycle and the mitochondrial electron transport chain, and which couples the oxidation of succinate to fumarate with the reduction of ubiquinone (coenzyme Q) to ubiquinol. Promotes maturation of the iron-sulfur protein subunit of the SDH catalytic dimer, protecting it from the deleterious effects of oxidants. May act together with SDHAF1.</text>
</comment>
<protein>
    <recommendedName>
        <fullName evidence="6">Succinate dehydrogenase assembly factor 3</fullName>
        <shortName evidence="6">SDH assembly factor 3</shortName>
        <shortName evidence="6">SDHAF3</shortName>
    </recommendedName>
</protein>
<comment type="subunit">
    <text evidence="6">Interacts with the iron-sulfur protein subunit within the SDH catalytic dimer.</text>
</comment>
<dbReference type="GO" id="GO:0005759">
    <property type="term" value="C:mitochondrial matrix"/>
    <property type="evidence" value="ECO:0007669"/>
    <property type="project" value="UniProtKB-SubCell"/>
</dbReference>
<sequence>ILRAHRRLPIDQRSLGDTYFKAEFRRHKDSTNPVHIMGFLAEWKRYLDMLEAQTDKDGFRGKPLDRTQFDKMTPDQVAQLYEVMKTTHQLWHPPLDSKGSSS</sequence>
<evidence type="ECO:0000256" key="3">
    <source>
        <dbReference type="ARBA" id="ARBA00022946"/>
    </source>
</evidence>
<dbReference type="GO" id="GO:0034553">
    <property type="term" value="P:mitochondrial respiratory chain complex II assembly"/>
    <property type="evidence" value="ECO:0007669"/>
    <property type="project" value="UniProtKB-UniRule"/>
</dbReference>
<dbReference type="STRING" id="1314781.A0A165N8R2"/>
<organism evidence="8 9">
    <name type="scientific">Exidia glandulosa HHB12029</name>
    <dbReference type="NCBI Taxonomy" id="1314781"/>
    <lineage>
        <taxon>Eukaryota</taxon>
        <taxon>Fungi</taxon>
        <taxon>Dikarya</taxon>
        <taxon>Basidiomycota</taxon>
        <taxon>Agaricomycotina</taxon>
        <taxon>Agaricomycetes</taxon>
        <taxon>Auriculariales</taxon>
        <taxon>Exidiaceae</taxon>
        <taxon>Exidia</taxon>
    </lineage>
</organism>
<dbReference type="Pfam" id="PF13233">
    <property type="entry name" value="Complex1_LYR_2"/>
    <property type="match status" value="1"/>
</dbReference>
<dbReference type="PANTHER" id="PTHR13137:SF6">
    <property type="entry name" value="SUCCINATE DEHYDROGENASE ASSEMBLY FACTOR 3, MITOCHONDRIAL"/>
    <property type="match status" value="1"/>
</dbReference>
<evidence type="ECO:0000256" key="6">
    <source>
        <dbReference type="RuleBase" id="RU368039"/>
    </source>
</evidence>
<dbReference type="PANTHER" id="PTHR13137">
    <property type="entry name" value="DC11 ACN9 HOMOLOG"/>
    <property type="match status" value="1"/>
</dbReference>
<evidence type="ECO:0000256" key="5">
    <source>
        <dbReference type="ARBA" id="ARBA00023186"/>
    </source>
</evidence>
<dbReference type="EMBL" id="KV425901">
    <property type="protein sequence ID" value="KZW00384.1"/>
    <property type="molecule type" value="Genomic_DNA"/>
</dbReference>
<reference evidence="8 9" key="1">
    <citation type="journal article" date="2016" name="Mol. Biol. Evol.">
        <title>Comparative Genomics of Early-Diverging Mushroom-Forming Fungi Provides Insights into the Origins of Lignocellulose Decay Capabilities.</title>
        <authorList>
            <person name="Nagy L.G."/>
            <person name="Riley R."/>
            <person name="Tritt A."/>
            <person name="Adam C."/>
            <person name="Daum C."/>
            <person name="Floudas D."/>
            <person name="Sun H."/>
            <person name="Yadav J.S."/>
            <person name="Pangilinan J."/>
            <person name="Larsson K.H."/>
            <person name="Matsuura K."/>
            <person name="Barry K."/>
            <person name="Labutti K."/>
            <person name="Kuo R."/>
            <person name="Ohm R.A."/>
            <person name="Bhattacharya S.S."/>
            <person name="Shirouzu T."/>
            <person name="Yoshinaga Y."/>
            <person name="Martin F.M."/>
            <person name="Grigoriev I.V."/>
            <person name="Hibbett D.S."/>
        </authorList>
    </citation>
    <scope>NUCLEOTIDE SEQUENCE [LARGE SCALE GENOMIC DNA]</scope>
    <source>
        <strain evidence="8 9">HHB12029</strain>
    </source>
</reference>
<keyword evidence="5 6" id="KW-0143">Chaperone</keyword>
<evidence type="ECO:0000313" key="9">
    <source>
        <dbReference type="Proteomes" id="UP000077266"/>
    </source>
</evidence>
<comment type="similarity">
    <text evidence="2 6">Belongs to the complex I LYR family. SDHAF3 subfamily.</text>
</comment>